<dbReference type="InterPro" id="IPR011050">
    <property type="entry name" value="Pectin_lyase_fold/virulence"/>
</dbReference>
<dbReference type="PROSITE" id="PS51257">
    <property type="entry name" value="PROKAR_LIPOPROTEIN"/>
    <property type="match status" value="1"/>
</dbReference>
<gene>
    <name evidence="2" type="ORF">A4D02_20045</name>
</gene>
<sequence length="405" mass="43483">MKCNMRHASALWVLIAMMGVAFSCQKKAINDPLTDNTSVSPQEETLTIDSTMTLAQINAVIASASAGQTVYASAGTYKITGKIVMKAGVSIVKLTAVNPIFNAASLSNILTLSFGNECDNTLFQGITFWNIRIVYTNTKKPVIRYCIFDYAKRAAGTNKTNNLKDDYVEFLSTDSSLIQNCVFIHRASDPGRGVWTKGSTNAQILNNTFGNGGTTGYFVCAINDNSKSNTLIDNNILNRNPTLNSIDSLTDHGMYAHSFNGLSITNNTVSGWPANGSGGSIKARNGANLTIAGNTLNDAGILLYEYVSDTANPWLNYVVVQDNTINIASPVNDIYHGIGYYRDNTTDSEYSINITNNKLPNGALNITGNNLNVANFNAGGGGVFNNDVAPGYFILKAGINNSGNY</sequence>
<dbReference type="RefSeq" id="WP_014216372.1">
    <property type="nucleotide sequence ID" value="NZ_LWBO01000002.1"/>
</dbReference>
<keyword evidence="3" id="KW-1185">Reference proteome</keyword>
<dbReference type="SUPFAM" id="SSF51126">
    <property type="entry name" value="Pectin lyase-like"/>
    <property type="match status" value="1"/>
</dbReference>
<proteinExistence type="predicted"/>
<feature type="chain" id="PRO_5045618719" description="Right handed beta helix domain-containing protein" evidence="1">
    <location>
        <begin position="24"/>
        <end position="405"/>
    </location>
</feature>
<evidence type="ECO:0000313" key="3">
    <source>
        <dbReference type="Proteomes" id="UP000192277"/>
    </source>
</evidence>
<organism evidence="2 3">
    <name type="scientific">Niastella koreensis</name>
    <dbReference type="NCBI Taxonomy" id="354356"/>
    <lineage>
        <taxon>Bacteria</taxon>
        <taxon>Pseudomonadati</taxon>
        <taxon>Bacteroidota</taxon>
        <taxon>Chitinophagia</taxon>
        <taxon>Chitinophagales</taxon>
        <taxon>Chitinophagaceae</taxon>
        <taxon>Niastella</taxon>
    </lineage>
</organism>
<dbReference type="Gene3D" id="2.160.20.10">
    <property type="entry name" value="Single-stranded right-handed beta-helix, Pectin lyase-like"/>
    <property type="match status" value="1"/>
</dbReference>
<evidence type="ECO:0008006" key="4">
    <source>
        <dbReference type="Google" id="ProtNLM"/>
    </source>
</evidence>
<dbReference type="Proteomes" id="UP000192277">
    <property type="component" value="Unassembled WGS sequence"/>
</dbReference>
<dbReference type="InterPro" id="IPR012334">
    <property type="entry name" value="Pectin_lyas_fold"/>
</dbReference>
<evidence type="ECO:0000313" key="2">
    <source>
        <dbReference type="EMBL" id="OQP53982.1"/>
    </source>
</evidence>
<accession>A0ABX3P3Q1</accession>
<feature type="signal peptide" evidence="1">
    <location>
        <begin position="1"/>
        <end position="23"/>
    </location>
</feature>
<name>A0ABX3P3Q1_9BACT</name>
<keyword evidence="1" id="KW-0732">Signal</keyword>
<comment type="caution">
    <text evidence="2">The sequence shown here is derived from an EMBL/GenBank/DDBJ whole genome shotgun (WGS) entry which is preliminary data.</text>
</comment>
<reference evidence="2 3" key="1">
    <citation type="submission" date="2016-04" db="EMBL/GenBank/DDBJ databases">
        <authorList>
            <person name="Chen L."/>
            <person name="Zhuang W."/>
            <person name="Wang G."/>
        </authorList>
    </citation>
    <scope>NUCLEOTIDE SEQUENCE [LARGE SCALE GENOMIC DNA]</scope>
    <source>
        <strain evidence="3">GR20</strain>
    </source>
</reference>
<evidence type="ECO:0000256" key="1">
    <source>
        <dbReference type="SAM" id="SignalP"/>
    </source>
</evidence>
<dbReference type="EMBL" id="LWBO01000002">
    <property type="protein sequence ID" value="OQP53982.1"/>
    <property type="molecule type" value="Genomic_DNA"/>
</dbReference>
<protein>
    <recommendedName>
        <fullName evidence="4">Right handed beta helix domain-containing protein</fullName>
    </recommendedName>
</protein>